<sequence>MTGKLSAYRVYLIYAGLTAFLFEMVFTVNEIYRIEVAGFNAFELVLVGTALELSSFLFEIPTGILADTKSRKLSVIIGLFLIGLGFLIEGLVPLFLVILLCQILWGIGYTFTSGADEAWIADEMGGKDLSRLFLRGAQVKQFGALLAIIVSVLIGTVMINLPMIIGGALFLALAVFMILFMPETAFQPAPSEERDSFRQMIHTFKSGLQSIRKKQFLMVMTGIVFFYGLFSEGLDRLWIAHLLEVGLPDINIKPVVWVGIINGIAMVTSIIAVEYIKRKLEKTGKLQKVWLLIAINSAMVLSIIGFGLAGNFTMAFSAYLTFYILRITNGPIYRAWLNENIESKVRATVLSTYGQIDALGQILSGPIIGFVALKFGLGLSIVTSGLILAPVVLLYVYLLRRV</sequence>
<gene>
    <name evidence="8" type="ORF">GWK17_00875</name>
</gene>
<dbReference type="PANTHER" id="PTHR23530">
    <property type="entry name" value="TRANSPORT PROTEIN-RELATED"/>
    <property type="match status" value="1"/>
</dbReference>
<organism evidence="8 9">
    <name type="scientific">Mesobacillus selenatarsenatis</name>
    <dbReference type="NCBI Taxonomy" id="388741"/>
    <lineage>
        <taxon>Bacteria</taxon>
        <taxon>Bacillati</taxon>
        <taxon>Bacillota</taxon>
        <taxon>Bacilli</taxon>
        <taxon>Bacillales</taxon>
        <taxon>Bacillaceae</taxon>
        <taxon>Mesobacillus</taxon>
    </lineage>
</organism>
<name>A0A846TF33_9BACI</name>
<feature type="domain" description="Major facilitator superfamily (MFS) profile" evidence="7">
    <location>
        <begin position="1"/>
        <end position="402"/>
    </location>
</feature>
<dbReference type="PROSITE" id="PS50850">
    <property type="entry name" value="MFS"/>
    <property type="match status" value="1"/>
</dbReference>
<dbReference type="RefSeq" id="WP_167830562.1">
    <property type="nucleotide sequence ID" value="NZ_JAAVUM010000001.1"/>
</dbReference>
<dbReference type="CDD" id="cd06174">
    <property type="entry name" value="MFS"/>
    <property type="match status" value="1"/>
</dbReference>
<feature type="transmembrane region" description="Helical" evidence="6">
    <location>
        <begin position="12"/>
        <end position="32"/>
    </location>
</feature>
<feature type="transmembrane region" description="Helical" evidence="6">
    <location>
        <begin position="381"/>
        <end position="399"/>
    </location>
</feature>
<keyword evidence="2" id="KW-0813">Transport</keyword>
<feature type="transmembrane region" description="Helical" evidence="6">
    <location>
        <begin position="316"/>
        <end position="337"/>
    </location>
</feature>
<evidence type="ECO:0000256" key="4">
    <source>
        <dbReference type="ARBA" id="ARBA00022989"/>
    </source>
</evidence>
<dbReference type="AlphaFoldDB" id="A0A846TF33"/>
<dbReference type="GO" id="GO:0022857">
    <property type="term" value="F:transmembrane transporter activity"/>
    <property type="evidence" value="ECO:0007669"/>
    <property type="project" value="InterPro"/>
</dbReference>
<reference evidence="8 9" key="1">
    <citation type="submission" date="2020-03" db="EMBL/GenBank/DDBJ databases">
        <authorList>
            <person name="Sun Q."/>
        </authorList>
    </citation>
    <scope>NUCLEOTIDE SEQUENCE [LARGE SCALE GENOMIC DNA]</scope>
    <source>
        <strain evidence="8 9">KACC 21451</strain>
    </source>
</reference>
<dbReference type="Gene3D" id="1.20.1250.20">
    <property type="entry name" value="MFS general substrate transporter like domains"/>
    <property type="match status" value="1"/>
</dbReference>
<evidence type="ECO:0000256" key="3">
    <source>
        <dbReference type="ARBA" id="ARBA00022692"/>
    </source>
</evidence>
<dbReference type="InterPro" id="IPR053160">
    <property type="entry name" value="MFS_DHA3_Transporter"/>
</dbReference>
<feature type="transmembrane region" description="Helical" evidence="6">
    <location>
        <begin position="254"/>
        <end position="277"/>
    </location>
</feature>
<dbReference type="Pfam" id="PF07690">
    <property type="entry name" value="MFS_1"/>
    <property type="match status" value="1"/>
</dbReference>
<feature type="transmembrane region" description="Helical" evidence="6">
    <location>
        <begin position="289"/>
        <end position="310"/>
    </location>
</feature>
<dbReference type="InterPro" id="IPR020846">
    <property type="entry name" value="MFS_dom"/>
</dbReference>
<dbReference type="PANTHER" id="PTHR23530:SF1">
    <property type="entry name" value="PERMEASE, MAJOR FACILITATOR SUPERFAMILY-RELATED"/>
    <property type="match status" value="1"/>
</dbReference>
<evidence type="ECO:0000256" key="2">
    <source>
        <dbReference type="ARBA" id="ARBA00022448"/>
    </source>
</evidence>
<evidence type="ECO:0000313" key="8">
    <source>
        <dbReference type="EMBL" id="NKE04037.1"/>
    </source>
</evidence>
<feature type="transmembrane region" description="Helical" evidence="6">
    <location>
        <begin position="132"/>
        <end position="155"/>
    </location>
</feature>
<feature type="transmembrane region" description="Helical" evidence="6">
    <location>
        <begin position="70"/>
        <end position="88"/>
    </location>
</feature>
<feature type="transmembrane region" description="Helical" evidence="6">
    <location>
        <begin position="161"/>
        <end position="181"/>
    </location>
</feature>
<comment type="subcellular location">
    <subcellularLocation>
        <location evidence="1">Cell membrane</location>
        <topology evidence="1">Multi-pass membrane protein</topology>
    </subcellularLocation>
</comment>
<dbReference type="InterPro" id="IPR011701">
    <property type="entry name" value="MFS"/>
</dbReference>
<accession>A0A846TF33</accession>
<evidence type="ECO:0000313" key="9">
    <source>
        <dbReference type="Proteomes" id="UP000587942"/>
    </source>
</evidence>
<feature type="transmembrane region" description="Helical" evidence="6">
    <location>
        <begin position="38"/>
        <end position="58"/>
    </location>
</feature>
<keyword evidence="5 6" id="KW-0472">Membrane</keyword>
<dbReference type="EMBL" id="JAAVUM010000001">
    <property type="protein sequence ID" value="NKE04037.1"/>
    <property type="molecule type" value="Genomic_DNA"/>
</dbReference>
<dbReference type="InterPro" id="IPR036259">
    <property type="entry name" value="MFS_trans_sf"/>
</dbReference>
<comment type="caution">
    <text evidence="8">The sequence shown here is derived from an EMBL/GenBank/DDBJ whole genome shotgun (WGS) entry which is preliminary data.</text>
</comment>
<dbReference type="GO" id="GO:0005886">
    <property type="term" value="C:plasma membrane"/>
    <property type="evidence" value="ECO:0007669"/>
    <property type="project" value="UniProtKB-SubCell"/>
</dbReference>
<feature type="transmembrane region" description="Helical" evidence="6">
    <location>
        <begin position="216"/>
        <end position="234"/>
    </location>
</feature>
<evidence type="ECO:0000256" key="1">
    <source>
        <dbReference type="ARBA" id="ARBA00004651"/>
    </source>
</evidence>
<proteinExistence type="predicted"/>
<dbReference type="SUPFAM" id="SSF103473">
    <property type="entry name" value="MFS general substrate transporter"/>
    <property type="match status" value="1"/>
</dbReference>
<evidence type="ECO:0000256" key="6">
    <source>
        <dbReference type="SAM" id="Phobius"/>
    </source>
</evidence>
<dbReference type="Proteomes" id="UP000587942">
    <property type="component" value="Unassembled WGS sequence"/>
</dbReference>
<protein>
    <submittedName>
        <fullName evidence="8">MFS transporter</fullName>
    </submittedName>
</protein>
<evidence type="ECO:0000259" key="7">
    <source>
        <dbReference type="PROSITE" id="PS50850"/>
    </source>
</evidence>
<keyword evidence="3 6" id="KW-0812">Transmembrane</keyword>
<evidence type="ECO:0000256" key="5">
    <source>
        <dbReference type="ARBA" id="ARBA00023136"/>
    </source>
</evidence>
<keyword evidence="4 6" id="KW-1133">Transmembrane helix</keyword>
<feature type="transmembrane region" description="Helical" evidence="6">
    <location>
        <begin position="358"/>
        <end position="375"/>
    </location>
</feature>